<dbReference type="SUPFAM" id="SSF53335">
    <property type="entry name" value="S-adenosyl-L-methionine-dependent methyltransferases"/>
    <property type="match status" value="1"/>
</dbReference>
<dbReference type="GO" id="GO:0003677">
    <property type="term" value="F:DNA binding"/>
    <property type="evidence" value="ECO:0007669"/>
    <property type="project" value="InterPro"/>
</dbReference>
<reference evidence="7" key="1">
    <citation type="submission" date="2023-10" db="EMBL/GenBank/DDBJ databases">
        <title>Whole Genome based description of the genera Actinobaculum and Actinotignum reveals a complex phylogenetic relationship within the species included in the genus Actinotignum.</title>
        <authorList>
            <person name="Jensen C.S."/>
            <person name="Dargis R."/>
            <person name="Kemp M."/>
            <person name="Christensen J.J."/>
        </authorList>
    </citation>
    <scope>NUCLEOTIDE SEQUENCE</scope>
    <source>
        <strain evidence="7">SLA_B245</strain>
    </source>
</reference>
<sequence>MNREAREHNETITPNSAQIERLRIAFPEYFDEQGSFMLDRFEQMLKEEDLNLTREGYELKFLGKSYAKYLAGLETETVVVPDLEHNAEPENKDSENLYIVGDNLDALQHLVKSYAGKVKCIYIDPPYNTGSDGFVYNDDFGFTAQQLVERIGISEDEAERILDMQGKSSHSAWLTFIYPRLVLARELLSDDGVIFISIDENEQANLTLLCDEVFGEQNSIGTLIWKSTPGSNTGSDLKTVTEYVVTYAKNAADAEFKGVAPDANTYRRRDEHFPCRGPYKENKLDRRMTGNHYSDSLNYPIPMPDGTELWPGNSTTKIEHWNWRWNQEKVKWGLKNGFILCKQRNGSWSVYFKQYLLVDNTDTPINRGVPPKNLLEIDGLSVSDLDGVSSARGTADAISVLGEKYFDYPKPLNLIKYLLSLMPSDGIYVDFFSGSATTAEAALRLNAETSSTRRWILVQIPALVAPDSISSASRVAYRDGFRTIDEIGRERIKRAAAKIKEDTDADIDYGFKLVRLESPKIKTLDELDSFTPDPAEVLAGDYVSKFDLDGTPGREVVLTTWLNQDGFGLLAKPRKVELVGYVLDVCEDSAYIINPGITSEDLQKLVRRLETNELQLSRVVVFPYSVTFSVMHELKKNLSVLKSGQSVEVIERF</sequence>
<comment type="similarity">
    <text evidence="1">Belongs to the N(4)/N(6)-methyltransferase family.</text>
</comment>
<dbReference type="InterPro" id="IPR029063">
    <property type="entry name" value="SAM-dependent_MTases_sf"/>
</dbReference>
<dbReference type="Gene3D" id="3.40.50.150">
    <property type="entry name" value="Vaccinia Virus protein VP39"/>
    <property type="match status" value="1"/>
</dbReference>
<dbReference type="Proteomes" id="UP001288320">
    <property type="component" value="Unassembled WGS sequence"/>
</dbReference>
<evidence type="ECO:0000256" key="1">
    <source>
        <dbReference type="ARBA" id="ARBA00006594"/>
    </source>
</evidence>
<dbReference type="InterPro" id="IPR002295">
    <property type="entry name" value="N4/N6-MTase_EcoPI_Mod-like"/>
</dbReference>
<dbReference type="PIRSF" id="PIRSF015855">
    <property type="entry name" value="TypeIII_Mtase_mKpnI"/>
    <property type="match status" value="1"/>
</dbReference>
<feature type="domain" description="DNA methylase N-4/N-6" evidence="5">
    <location>
        <begin position="118"/>
        <end position="448"/>
    </location>
</feature>
<dbReference type="RefSeq" id="WP_320753135.1">
    <property type="nucleotide sequence ID" value="NZ_JAWNFV010000027.1"/>
</dbReference>
<name>A0AAW9HI23_9ACTO</name>
<dbReference type="InterPro" id="IPR041405">
    <property type="entry name" value="T3RM_EcoP15I_C"/>
</dbReference>
<proteinExistence type="inferred from homology"/>
<gene>
    <name evidence="7" type="ORF">R6G74_09115</name>
</gene>
<comment type="caution">
    <text evidence="7">The sequence shown here is derived from an EMBL/GenBank/DDBJ whole genome shotgun (WGS) entry which is preliminary data.</text>
</comment>
<evidence type="ECO:0000256" key="3">
    <source>
        <dbReference type="ARBA" id="ARBA00022679"/>
    </source>
</evidence>
<dbReference type="EMBL" id="JAWNFV010000027">
    <property type="protein sequence ID" value="MDY5141464.1"/>
    <property type="molecule type" value="Genomic_DNA"/>
</dbReference>
<dbReference type="PROSITE" id="PS00092">
    <property type="entry name" value="N6_MTASE"/>
    <property type="match status" value="1"/>
</dbReference>
<dbReference type="InterPro" id="IPR002941">
    <property type="entry name" value="DNA_methylase_N4/N6"/>
</dbReference>
<evidence type="ECO:0000259" key="5">
    <source>
        <dbReference type="Pfam" id="PF01555"/>
    </source>
</evidence>
<dbReference type="Pfam" id="PF01555">
    <property type="entry name" value="N6_N4_Mtase"/>
    <property type="match status" value="1"/>
</dbReference>
<keyword evidence="4" id="KW-0949">S-adenosyl-L-methionine</keyword>
<keyword evidence="2 7" id="KW-0489">Methyltransferase</keyword>
<dbReference type="AlphaFoldDB" id="A0AAW9HI23"/>
<evidence type="ECO:0000313" key="7">
    <source>
        <dbReference type="EMBL" id="MDY5141464.1"/>
    </source>
</evidence>
<evidence type="ECO:0000256" key="4">
    <source>
        <dbReference type="ARBA" id="ARBA00022691"/>
    </source>
</evidence>
<dbReference type="GO" id="GO:0032259">
    <property type="term" value="P:methylation"/>
    <property type="evidence" value="ECO:0007669"/>
    <property type="project" value="UniProtKB-KW"/>
</dbReference>
<keyword evidence="3" id="KW-0808">Transferase</keyword>
<protein>
    <submittedName>
        <fullName evidence="7">DNA methyltransferase</fullName>
    </submittedName>
</protein>
<dbReference type="InterPro" id="IPR002052">
    <property type="entry name" value="DNA_methylase_N6_adenine_CS"/>
</dbReference>
<feature type="domain" description="Type III R-M EcoP15I C-terminal" evidence="6">
    <location>
        <begin position="553"/>
        <end position="643"/>
    </location>
</feature>
<dbReference type="Pfam" id="PF18273">
    <property type="entry name" value="T3RM_EcoP15I_C"/>
    <property type="match status" value="1"/>
</dbReference>
<evidence type="ECO:0000256" key="2">
    <source>
        <dbReference type="ARBA" id="ARBA00022603"/>
    </source>
</evidence>
<accession>A0AAW9HI23</accession>
<organism evidence="7 8">
    <name type="scientific">Actinotignum timonense</name>
    <dbReference type="NCBI Taxonomy" id="1870995"/>
    <lineage>
        <taxon>Bacteria</taxon>
        <taxon>Bacillati</taxon>
        <taxon>Actinomycetota</taxon>
        <taxon>Actinomycetes</taxon>
        <taxon>Actinomycetales</taxon>
        <taxon>Actinomycetaceae</taxon>
        <taxon>Actinotignum</taxon>
    </lineage>
</organism>
<dbReference type="PRINTS" id="PR00506">
    <property type="entry name" value="D21N6MTFRASE"/>
</dbReference>
<evidence type="ECO:0000313" key="8">
    <source>
        <dbReference type="Proteomes" id="UP001288320"/>
    </source>
</evidence>
<dbReference type="GO" id="GO:0008170">
    <property type="term" value="F:N-methyltransferase activity"/>
    <property type="evidence" value="ECO:0007669"/>
    <property type="project" value="InterPro"/>
</dbReference>
<evidence type="ECO:0000259" key="6">
    <source>
        <dbReference type="Pfam" id="PF18273"/>
    </source>
</evidence>